<dbReference type="PANTHER" id="PTHR30046:SF0">
    <property type="entry name" value="FLAGELLAR M-RING PROTEIN"/>
    <property type="match status" value="1"/>
</dbReference>
<dbReference type="GO" id="GO:0071973">
    <property type="term" value="P:bacterial-type flagellum-dependent cell motility"/>
    <property type="evidence" value="ECO:0007669"/>
    <property type="project" value="InterPro"/>
</dbReference>
<dbReference type="GO" id="GO:0009431">
    <property type="term" value="C:bacterial-type flagellum basal body, MS ring"/>
    <property type="evidence" value="ECO:0007669"/>
    <property type="project" value="InterPro"/>
</dbReference>
<evidence type="ECO:0000256" key="2">
    <source>
        <dbReference type="ARBA" id="ARBA00004651"/>
    </source>
</evidence>
<comment type="caution">
    <text evidence="14">The sequence shown here is derived from an EMBL/GenBank/DDBJ whole genome shotgun (WGS) entry which is preliminary data.</text>
</comment>
<keyword evidence="6 11" id="KW-1133">Transmembrane helix</keyword>
<dbReference type="GO" id="GO:0005886">
    <property type="term" value="C:plasma membrane"/>
    <property type="evidence" value="ECO:0007669"/>
    <property type="project" value="UniProtKB-SubCell"/>
</dbReference>
<dbReference type="Pfam" id="PF01514">
    <property type="entry name" value="YscJ_FliF"/>
    <property type="match status" value="1"/>
</dbReference>
<dbReference type="InterPro" id="IPR006182">
    <property type="entry name" value="FliF_N_dom"/>
</dbReference>
<feature type="transmembrane region" description="Helical" evidence="11">
    <location>
        <begin position="20"/>
        <end position="38"/>
    </location>
</feature>
<feature type="domain" description="Flagellar M-ring C-terminal" evidence="13">
    <location>
        <begin position="251"/>
        <end position="412"/>
    </location>
</feature>
<feature type="transmembrane region" description="Helical" evidence="11">
    <location>
        <begin position="439"/>
        <end position="457"/>
    </location>
</feature>
<dbReference type="Proteomes" id="UP000178086">
    <property type="component" value="Unassembled WGS sequence"/>
</dbReference>
<feature type="compositionally biased region" description="Low complexity" evidence="10">
    <location>
        <begin position="316"/>
        <end position="327"/>
    </location>
</feature>
<comment type="similarity">
    <text evidence="3 9">Belongs to the FliF family.</text>
</comment>
<dbReference type="PANTHER" id="PTHR30046">
    <property type="entry name" value="FLAGELLAR M-RING PROTEIN"/>
    <property type="match status" value="1"/>
</dbReference>
<feature type="compositionally biased region" description="Polar residues" evidence="10">
    <location>
        <begin position="328"/>
        <end position="343"/>
    </location>
</feature>
<keyword evidence="8 9" id="KW-0975">Bacterial flagellum</keyword>
<keyword evidence="14" id="KW-0966">Cell projection</keyword>
<organism evidence="14 15">
    <name type="scientific">Candidatus Aquicultor primus</name>
    <dbReference type="NCBI Taxonomy" id="1797195"/>
    <lineage>
        <taxon>Bacteria</taxon>
        <taxon>Bacillati</taxon>
        <taxon>Actinomycetota</taxon>
        <taxon>Candidatus Aquicultoria</taxon>
        <taxon>Candidatus Aquicultorales</taxon>
        <taxon>Candidatus Aquicultoraceae</taxon>
        <taxon>Candidatus Aquicultor</taxon>
    </lineage>
</organism>
<keyword evidence="5 11" id="KW-0812">Transmembrane</keyword>
<evidence type="ECO:0000256" key="5">
    <source>
        <dbReference type="ARBA" id="ARBA00022692"/>
    </source>
</evidence>
<dbReference type="PRINTS" id="PR01009">
    <property type="entry name" value="FLGMRINGFLIF"/>
</dbReference>
<evidence type="ECO:0000256" key="3">
    <source>
        <dbReference type="ARBA" id="ARBA00007971"/>
    </source>
</evidence>
<evidence type="ECO:0000256" key="4">
    <source>
        <dbReference type="ARBA" id="ARBA00022475"/>
    </source>
</evidence>
<evidence type="ECO:0000256" key="11">
    <source>
        <dbReference type="SAM" id="Phobius"/>
    </source>
</evidence>
<evidence type="ECO:0000313" key="14">
    <source>
        <dbReference type="EMBL" id="OFW33636.1"/>
    </source>
</evidence>
<evidence type="ECO:0000259" key="13">
    <source>
        <dbReference type="Pfam" id="PF08345"/>
    </source>
</evidence>
<evidence type="ECO:0000256" key="6">
    <source>
        <dbReference type="ARBA" id="ARBA00022989"/>
    </source>
</evidence>
<keyword evidence="14" id="KW-0282">Flagellum</keyword>
<sequence>MLENAKTGWDKLDINQKMIILMTIILFVVALGSLFYWVSRPSYSVLFSNLSSEDAGAIVAKLQEKKVPYRLNGSSIIEVPSNQVHEARIQLAGEGLPEGGTVGFEIFDQTNFGLSEFAQKLNYRRALEGELGRTISQINEIEGARVHIVLPEPSLYKDKENPATASVVIKPRAGARLADSKVQGIVNLVSKSIEGLKTENITVVDTTGNILNEATGDSSFASGGNYTKTQLGAKEAYEGTLEKSIESMLGTVLGSESNAVVRVSADLDFTQKSTASKIVKQEEEPVVISEEVDKEKYEGQGASPGGIPGVTSQVPSSATSEQQASATYPSGSQSDGDSTYSRQKKTTNYGFTEISEQEVKPPGELKKLSVAVVVNNDGSKPIRDETIEELVSAACGIDKGRGDVLTVSSVPFDTEWMKKEEKAIADAQQREMYAEYGKYALVAILVMVGLFALLKVISSVRPARQPELLAPRSVAAAGVASLDLGDINISKITPEKKREMQIEQRKSQLTKEEIQNLAKERPGDVAQLLRIWLNT</sequence>
<keyword evidence="14" id="KW-0969">Cilium</keyword>
<feature type="domain" description="Flagellar M-ring N-terminal" evidence="12">
    <location>
        <begin position="39"/>
        <end position="212"/>
    </location>
</feature>
<dbReference type="Pfam" id="PF08345">
    <property type="entry name" value="YscJ_FliF_C"/>
    <property type="match status" value="1"/>
</dbReference>
<dbReference type="InterPro" id="IPR000067">
    <property type="entry name" value="FlgMring_FliF"/>
</dbReference>
<keyword evidence="4" id="KW-1003">Cell membrane</keyword>
<comment type="function">
    <text evidence="9">The M ring may be actively involved in energy transduction.</text>
</comment>
<dbReference type="NCBIfam" id="TIGR00206">
    <property type="entry name" value="fliF"/>
    <property type="match status" value="1"/>
</dbReference>
<name>A0A1F2UR84_9ACTN</name>
<dbReference type="AlphaFoldDB" id="A0A1F2UR84"/>
<dbReference type="InterPro" id="IPR045851">
    <property type="entry name" value="AMP-bd_C_sf"/>
</dbReference>
<evidence type="ECO:0000256" key="1">
    <source>
        <dbReference type="ARBA" id="ARBA00004117"/>
    </source>
</evidence>
<feature type="region of interest" description="Disordered" evidence="10">
    <location>
        <begin position="289"/>
        <end position="343"/>
    </location>
</feature>
<dbReference type="PIRSF" id="PIRSF004862">
    <property type="entry name" value="FliF"/>
    <property type="match status" value="1"/>
</dbReference>
<reference evidence="14 15" key="1">
    <citation type="journal article" date="2016" name="Nat. Commun.">
        <title>Thousands of microbial genomes shed light on interconnected biogeochemical processes in an aquifer system.</title>
        <authorList>
            <person name="Anantharaman K."/>
            <person name="Brown C.T."/>
            <person name="Hug L.A."/>
            <person name="Sharon I."/>
            <person name="Castelle C.J."/>
            <person name="Probst A.J."/>
            <person name="Thomas B.C."/>
            <person name="Singh A."/>
            <person name="Wilkins M.J."/>
            <person name="Karaoz U."/>
            <person name="Brodie E.L."/>
            <person name="Williams K.H."/>
            <person name="Hubbard S.S."/>
            <person name="Banfield J.F."/>
        </authorList>
    </citation>
    <scope>NUCLEOTIDE SEQUENCE [LARGE SCALE GENOMIC DNA]</scope>
</reference>
<evidence type="ECO:0000256" key="9">
    <source>
        <dbReference type="PIRNR" id="PIRNR004862"/>
    </source>
</evidence>
<keyword evidence="7 11" id="KW-0472">Membrane</keyword>
<accession>A0A1F2UR84</accession>
<evidence type="ECO:0000256" key="8">
    <source>
        <dbReference type="ARBA" id="ARBA00023143"/>
    </source>
</evidence>
<evidence type="ECO:0000313" key="15">
    <source>
        <dbReference type="Proteomes" id="UP000178086"/>
    </source>
</evidence>
<dbReference type="Gene3D" id="3.30.300.30">
    <property type="match status" value="1"/>
</dbReference>
<proteinExistence type="inferred from homology"/>
<evidence type="ECO:0000256" key="7">
    <source>
        <dbReference type="ARBA" id="ARBA00023136"/>
    </source>
</evidence>
<dbReference type="InterPro" id="IPR013556">
    <property type="entry name" value="Flag_M-ring_C"/>
</dbReference>
<dbReference type="EMBL" id="MELI01000062">
    <property type="protein sequence ID" value="OFW33636.1"/>
    <property type="molecule type" value="Genomic_DNA"/>
</dbReference>
<comment type="subcellular location">
    <subcellularLocation>
        <location evidence="1 9">Bacterial flagellum basal body</location>
    </subcellularLocation>
    <subcellularLocation>
        <location evidence="2">Cell membrane</location>
        <topology evidence="2">Multi-pass membrane protein</topology>
    </subcellularLocation>
</comment>
<protein>
    <recommendedName>
        <fullName evidence="9">Flagellar M-ring protein</fullName>
    </recommendedName>
</protein>
<evidence type="ECO:0000259" key="12">
    <source>
        <dbReference type="Pfam" id="PF01514"/>
    </source>
</evidence>
<gene>
    <name evidence="14" type="ORF">A2074_02375</name>
</gene>
<dbReference type="InterPro" id="IPR043427">
    <property type="entry name" value="YscJ/FliF"/>
</dbReference>
<dbReference type="GO" id="GO:0003774">
    <property type="term" value="F:cytoskeletal motor activity"/>
    <property type="evidence" value="ECO:0007669"/>
    <property type="project" value="InterPro"/>
</dbReference>
<evidence type="ECO:0000256" key="10">
    <source>
        <dbReference type="SAM" id="MobiDB-lite"/>
    </source>
</evidence>